<dbReference type="PROSITE" id="PS00061">
    <property type="entry name" value="ADH_SHORT"/>
    <property type="match status" value="1"/>
</dbReference>
<evidence type="ECO:0000256" key="1">
    <source>
        <dbReference type="ARBA" id="ARBA00006484"/>
    </source>
</evidence>
<dbReference type="SUPFAM" id="SSF51735">
    <property type="entry name" value="NAD(P)-binding Rossmann-fold domains"/>
    <property type="match status" value="1"/>
</dbReference>
<dbReference type="EMBL" id="PYYB01000001">
    <property type="protein sequence ID" value="PTL59766.1"/>
    <property type="molecule type" value="Genomic_DNA"/>
</dbReference>
<comment type="similarity">
    <text evidence="1 3">Belongs to the short-chain dehydrogenases/reductases (SDR) family.</text>
</comment>
<dbReference type="PANTHER" id="PTHR44196">
    <property type="entry name" value="DEHYDROGENASE/REDUCTASE SDR FAMILY MEMBER 7B"/>
    <property type="match status" value="1"/>
</dbReference>
<keyword evidence="2" id="KW-0560">Oxidoreductase</keyword>
<dbReference type="GO" id="GO:0016491">
    <property type="term" value="F:oxidoreductase activity"/>
    <property type="evidence" value="ECO:0007669"/>
    <property type="project" value="UniProtKB-KW"/>
</dbReference>
<dbReference type="AlphaFoldDB" id="A0A2T4UKI7"/>
<dbReference type="Proteomes" id="UP000240739">
    <property type="component" value="Unassembled WGS sequence"/>
</dbReference>
<evidence type="ECO:0000256" key="3">
    <source>
        <dbReference type="RuleBase" id="RU000363"/>
    </source>
</evidence>
<keyword evidence="5" id="KW-1185">Reference proteome</keyword>
<evidence type="ECO:0000313" key="5">
    <source>
        <dbReference type="Proteomes" id="UP000240739"/>
    </source>
</evidence>
<accession>A0A2T4UKI7</accession>
<organism evidence="4 5">
    <name type="scientific">Paraconexibacter algicola</name>
    <dbReference type="NCBI Taxonomy" id="2133960"/>
    <lineage>
        <taxon>Bacteria</taxon>
        <taxon>Bacillati</taxon>
        <taxon>Actinomycetota</taxon>
        <taxon>Thermoleophilia</taxon>
        <taxon>Solirubrobacterales</taxon>
        <taxon>Paraconexibacteraceae</taxon>
        <taxon>Paraconexibacter</taxon>
    </lineage>
</organism>
<dbReference type="InterPro" id="IPR002347">
    <property type="entry name" value="SDR_fam"/>
</dbReference>
<evidence type="ECO:0000256" key="2">
    <source>
        <dbReference type="ARBA" id="ARBA00023002"/>
    </source>
</evidence>
<dbReference type="InterPro" id="IPR036291">
    <property type="entry name" value="NAD(P)-bd_dom_sf"/>
</dbReference>
<proteinExistence type="inferred from homology"/>
<sequence>MAVAALRPRRLRVHARAGHRGRAGRGGGVSRVRLAGALAVVTGAGSGIGAATARRFTAAGATVIGVDLDGDAVAEVCGASSSYVCDVADRAAVEELADRIAADHGDVDVLVNNAGVGVYGPFLDASLDDWDWLVSINLDGVAYGCAAFGRGMVERGHGQVVNVASGAAYIPNRNMAAYCATKSAVVALSQCLRADWRGSGVGVSVVCPGVISTPIARATRYVGREAHKADRGAALLARGHSPDLVAKAIADCVKRNRDVVPVGFESTLAYKLLRGAPQPIQGLVARGAI</sequence>
<dbReference type="InterPro" id="IPR020904">
    <property type="entry name" value="Sc_DH/Rdtase_CS"/>
</dbReference>
<dbReference type="CDD" id="cd05233">
    <property type="entry name" value="SDR_c"/>
    <property type="match status" value="1"/>
</dbReference>
<dbReference type="PRINTS" id="PR00080">
    <property type="entry name" value="SDRFAMILY"/>
</dbReference>
<dbReference type="PANTHER" id="PTHR44196:SF1">
    <property type="entry name" value="DEHYDROGENASE_REDUCTASE SDR FAMILY MEMBER 7B"/>
    <property type="match status" value="1"/>
</dbReference>
<comment type="caution">
    <text evidence="4">The sequence shown here is derived from an EMBL/GenBank/DDBJ whole genome shotgun (WGS) entry which is preliminary data.</text>
</comment>
<dbReference type="FunFam" id="3.40.50.720:FF:000084">
    <property type="entry name" value="Short-chain dehydrogenase reductase"/>
    <property type="match status" value="1"/>
</dbReference>
<reference evidence="4 5" key="1">
    <citation type="submission" date="2018-03" db="EMBL/GenBank/DDBJ databases">
        <title>Aquarubrobacter algicola gen. nov., sp. nov., a novel actinobacterium isolated from shallow eutrophic lake during the end of cyanobacterial harmful algal blooms.</title>
        <authorList>
            <person name="Chun S.J."/>
        </authorList>
    </citation>
    <scope>NUCLEOTIDE SEQUENCE [LARGE SCALE GENOMIC DNA]</scope>
    <source>
        <strain evidence="4 5">Seoho-28</strain>
    </source>
</reference>
<evidence type="ECO:0000313" key="4">
    <source>
        <dbReference type="EMBL" id="PTL59766.1"/>
    </source>
</evidence>
<protein>
    <submittedName>
        <fullName evidence="4">D-threitol dehydrogenase</fullName>
    </submittedName>
</protein>
<dbReference type="GO" id="GO:0016020">
    <property type="term" value="C:membrane"/>
    <property type="evidence" value="ECO:0007669"/>
    <property type="project" value="TreeGrafter"/>
</dbReference>
<dbReference type="Pfam" id="PF00106">
    <property type="entry name" value="adh_short"/>
    <property type="match status" value="1"/>
</dbReference>
<gene>
    <name evidence="4" type="ORF">C7Y72_08930</name>
</gene>
<name>A0A2T4UKI7_9ACTN</name>
<dbReference type="PRINTS" id="PR00081">
    <property type="entry name" value="GDHRDH"/>
</dbReference>
<dbReference type="Gene3D" id="3.40.50.720">
    <property type="entry name" value="NAD(P)-binding Rossmann-like Domain"/>
    <property type="match status" value="1"/>
</dbReference>